<sequence>MSKRQHQHSRLSAPTLSSLPRAPQSPSTSVMNSVCGAVIKVFQGEALQTNELHALMENIRWLLKTEMGSFITEYFQNQLINKGLAYIAAKLQGCEGDRMLLVLSETWEQFFTEILPTLQAIFSPLQGQELTVREMALLSFRDLVLMKLPLHELLPQAPILPLAAIMQMLLVLQGVHEPRGLSLHYCKLENLIEMVITPYLKNCLHKNHTTSCTRSARHSRVAAPLGPPEIQITQYLSDSSLLDPLLEQEGEVYLERMGTMWRHTVANAHSDAQLLTVPGAGSCVAGEPHLTVAERAPSRMSNTF</sequence>
<dbReference type="GO" id="GO:0031932">
    <property type="term" value="C:TORC2 complex"/>
    <property type="evidence" value="ECO:0007669"/>
    <property type="project" value="TreeGrafter"/>
</dbReference>
<evidence type="ECO:0000256" key="1">
    <source>
        <dbReference type="ARBA" id="ARBA00010453"/>
    </source>
</evidence>
<dbReference type="InterPro" id="IPR013745">
    <property type="entry name" value="Bit61/PRR5"/>
</dbReference>
<reference evidence="3" key="1">
    <citation type="submission" date="2020-10" db="EMBL/GenBank/DDBJ databases">
        <title>Chromosome-scale genome assembly of the Allis shad, Alosa alosa.</title>
        <authorList>
            <person name="Margot Z."/>
            <person name="Christophe K."/>
            <person name="Cabau C."/>
            <person name="Louis A."/>
            <person name="Berthelot C."/>
            <person name="Parey E."/>
            <person name="Roest Crollius H."/>
            <person name="Montfort J."/>
            <person name="Robinson-Rechavi M."/>
            <person name="Bucao C."/>
            <person name="Bouchez O."/>
            <person name="Gislard M."/>
            <person name="Lluch J."/>
            <person name="Milhes M."/>
            <person name="Lampietro C."/>
            <person name="Lopez Roques C."/>
            <person name="Donnadieu C."/>
            <person name="Braasch I."/>
            <person name="Desvignes T."/>
            <person name="Postlethwait J."/>
            <person name="Bobe J."/>
            <person name="Guiguen Y."/>
        </authorList>
    </citation>
    <scope>NUCLEOTIDE SEQUENCE</scope>
    <source>
        <strain evidence="3">M-15738</strain>
        <tissue evidence="3">Blood</tissue>
    </source>
</reference>
<accession>A0AAV6G9X6</accession>
<comment type="similarity">
    <text evidence="1">Belongs to the PROTOR family.</text>
</comment>
<proteinExistence type="inferred from homology"/>
<dbReference type="Proteomes" id="UP000823561">
    <property type="component" value="Chromosome 14"/>
</dbReference>
<feature type="region of interest" description="Disordered" evidence="2">
    <location>
        <begin position="1"/>
        <end position="27"/>
    </location>
</feature>
<evidence type="ECO:0000313" key="3">
    <source>
        <dbReference type="EMBL" id="KAG5270661.1"/>
    </source>
</evidence>
<keyword evidence="4" id="KW-1185">Reference proteome</keyword>
<organism evidence="3 4">
    <name type="scientific">Alosa alosa</name>
    <name type="common">allis shad</name>
    <dbReference type="NCBI Taxonomy" id="278164"/>
    <lineage>
        <taxon>Eukaryota</taxon>
        <taxon>Metazoa</taxon>
        <taxon>Chordata</taxon>
        <taxon>Craniata</taxon>
        <taxon>Vertebrata</taxon>
        <taxon>Euteleostomi</taxon>
        <taxon>Actinopterygii</taxon>
        <taxon>Neopterygii</taxon>
        <taxon>Teleostei</taxon>
        <taxon>Clupei</taxon>
        <taxon>Clupeiformes</taxon>
        <taxon>Clupeoidei</taxon>
        <taxon>Clupeidae</taxon>
        <taxon>Alosa</taxon>
    </lineage>
</organism>
<comment type="caution">
    <text evidence="3">The sequence shown here is derived from an EMBL/GenBank/DDBJ whole genome shotgun (WGS) entry which is preliminary data.</text>
</comment>
<dbReference type="EMBL" id="JADWDJ010000014">
    <property type="protein sequence ID" value="KAG5270661.1"/>
    <property type="molecule type" value="Genomic_DNA"/>
</dbReference>
<gene>
    <name evidence="3" type="ORF">AALO_G00195130</name>
</gene>
<dbReference type="Pfam" id="PF08539">
    <property type="entry name" value="HbrB"/>
    <property type="match status" value="1"/>
</dbReference>
<dbReference type="GO" id="GO:0038203">
    <property type="term" value="P:TORC2 signaling"/>
    <property type="evidence" value="ECO:0007669"/>
    <property type="project" value="TreeGrafter"/>
</dbReference>
<evidence type="ECO:0008006" key="5">
    <source>
        <dbReference type="Google" id="ProtNLM"/>
    </source>
</evidence>
<dbReference type="PANTHER" id="PTHR32428">
    <property type="entry name" value="TARGET OF RAPAMYCIN COMPLEX 2 SUBUNIT BIT61-RELATED"/>
    <property type="match status" value="1"/>
</dbReference>
<evidence type="ECO:0000313" key="4">
    <source>
        <dbReference type="Proteomes" id="UP000823561"/>
    </source>
</evidence>
<dbReference type="AlphaFoldDB" id="A0AAV6G9X6"/>
<feature type="compositionally biased region" description="Polar residues" evidence="2">
    <location>
        <begin position="10"/>
        <end position="27"/>
    </location>
</feature>
<evidence type="ECO:0000256" key="2">
    <source>
        <dbReference type="SAM" id="MobiDB-lite"/>
    </source>
</evidence>
<dbReference type="PANTHER" id="PTHR32428:SF3">
    <property type="entry name" value="PROLINE-RICH PROTEIN 5-LIKE"/>
    <property type="match status" value="1"/>
</dbReference>
<protein>
    <recommendedName>
        <fullName evidence="5">Proline-rich protein 5-like</fullName>
    </recommendedName>
</protein>
<name>A0AAV6G9X6_9TELE</name>